<comment type="similarity">
    <text evidence="1">Belongs to the TBCC family.</text>
</comment>
<dbReference type="InterPro" id="IPR016098">
    <property type="entry name" value="CAP/MinC_C"/>
</dbReference>
<comment type="caution">
    <text evidence="4">The sequence shown here is derived from an EMBL/GenBank/DDBJ whole genome shotgun (WGS) entry which is preliminary data.</text>
</comment>
<dbReference type="GO" id="GO:0005737">
    <property type="term" value="C:cytoplasm"/>
    <property type="evidence" value="ECO:0007669"/>
    <property type="project" value="TreeGrafter"/>
</dbReference>
<accession>A0A8H7H8S8</accession>
<feature type="compositionally biased region" description="Polar residues" evidence="2">
    <location>
        <begin position="102"/>
        <end position="114"/>
    </location>
</feature>
<dbReference type="GO" id="GO:0007021">
    <property type="term" value="P:tubulin complex assembly"/>
    <property type="evidence" value="ECO:0007669"/>
    <property type="project" value="TreeGrafter"/>
</dbReference>
<dbReference type="Gene3D" id="2.160.20.70">
    <property type="match status" value="1"/>
</dbReference>
<dbReference type="InterPro" id="IPR017901">
    <property type="entry name" value="C-CAP_CF_C-like"/>
</dbReference>
<evidence type="ECO:0000313" key="4">
    <source>
        <dbReference type="EMBL" id="KAF8679456.1"/>
    </source>
</evidence>
<dbReference type="PANTHER" id="PTHR15139">
    <property type="entry name" value="TUBULIN FOLDING COFACTOR C"/>
    <property type="match status" value="1"/>
</dbReference>
<dbReference type="Pfam" id="PF07986">
    <property type="entry name" value="TBCC"/>
    <property type="match status" value="1"/>
</dbReference>
<feature type="domain" description="C-CAP/cofactor C-like" evidence="3">
    <location>
        <begin position="119"/>
        <end position="300"/>
    </location>
</feature>
<dbReference type="Proteomes" id="UP000650582">
    <property type="component" value="Unassembled WGS sequence"/>
</dbReference>
<feature type="region of interest" description="Disordered" evidence="2">
    <location>
        <begin position="90"/>
        <end position="120"/>
    </location>
</feature>
<name>A0A8H7H8S8_9AGAM</name>
<reference evidence="4" key="1">
    <citation type="submission" date="2020-09" db="EMBL/GenBank/DDBJ databases">
        <title>Comparative genome analyses of four rice-infecting Rhizoctonia solani isolates reveal extensive enrichment of homogalacturonan modification genes.</title>
        <authorList>
            <person name="Lee D.-Y."/>
            <person name="Jeon J."/>
            <person name="Kim K.-T."/>
            <person name="Cheong K."/>
            <person name="Song H."/>
            <person name="Choi G."/>
            <person name="Ko J."/>
            <person name="Opiyo S.O."/>
            <person name="Zuo S."/>
            <person name="Madhav S."/>
            <person name="Lee Y.-H."/>
            <person name="Wang G.-L."/>
        </authorList>
    </citation>
    <scope>NUCLEOTIDE SEQUENCE</scope>
    <source>
        <strain evidence="4">AG1-IA YN-7</strain>
    </source>
</reference>
<dbReference type="InterPro" id="IPR027684">
    <property type="entry name" value="TBCC"/>
</dbReference>
<dbReference type="PROSITE" id="PS51329">
    <property type="entry name" value="C_CAP_COFACTOR_C"/>
    <property type="match status" value="1"/>
</dbReference>
<evidence type="ECO:0000313" key="5">
    <source>
        <dbReference type="Proteomes" id="UP000650582"/>
    </source>
</evidence>
<evidence type="ECO:0000256" key="2">
    <source>
        <dbReference type="SAM" id="MobiDB-lite"/>
    </source>
</evidence>
<sequence length="347" mass="37126">MNDHFDYTEFITTFKAQAQGKAASHQWRLGDSDAFLIELEDALPKSNAPDAKTIDQFSSDIGKLRLKRVASLEGSLAKLRANAKPKSKFSFKSSVNAKPASQALNNGGTPTSPGASLVPKQPSTAAATAKISINNHDHKSLTFADAEGLDLSSLSSAQSVVVTIGGLSNCFVDLARWVHRTAQVTSDSHEHHSGTPPIVNALHVQGLKRTVLYAGKIQGSVLLHDCIECTIIVSTHQFRMHTSNATNVFLEVLSNPVIEKCNDIRFGTYPPSDGTVATMEPSRPGMSGDSLPYVVQDFDWMGATPSPHWSTIGSATFHLPITASDGTFDSLLGKLLPQIASSNTCAL</sequence>
<dbReference type="EMBL" id="JACYCC010000037">
    <property type="protein sequence ID" value="KAF8679456.1"/>
    <property type="molecule type" value="Genomic_DNA"/>
</dbReference>
<proteinExistence type="inferred from homology"/>
<protein>
    <submittedName>
        <fullName evidence="4">Tubulin binding cofactor C</fullName>
    </submittedName>
</protein>
<organism evidence="4 5">
    <name type="scientific">Rhizoctonia solani</name>
    <dbReference type="NCBI Taxonomy" id="456999"/>
    <lineage>
        <taxon>Eukaryota</taxon>
        <taxon>Fungi</taxon>
        <taxon>Dikarya</taxon>
        <taxon>Basidiomycota</taxon>
        <taxon>Agaricomycotina</taxon>
        <taxon>Agaricomycetes</taxon>
        <taxon>Cantharellales</taxon>
        <taxon>Ceratobasidiaceae</taxon>
        <taxon>Rhizoctonia</taxon>
    </lineage>
</organism>
<dbReference type="AlphaFoldDB" id="A0A8H7H8S8"/>
<evidence type="ECO:0000259" key="3">
    <source>
        <dbReference type="PROSITE" id="PS51329"/>
    </source>
</evidence>
<gene>
    <name evidence="4" type="ORF">RHS04_03955</name>
</gene>
<evidence type="ECO:0000256" key="1">
    <source>
        <dbReference type="ARBA" id="ARBA00008848"/>
    </source>
</evidence>
<dbReference type="InterPro" id="IPR012945">
    <property type="entry name" value="Tubulin-bd_cofactor_C_dom"/>
</dbReference>
<dbReference type="GO" id="GO:0007023">
    <property type="term" value="P:post-chaperonin tubulin folding pathway"/>
    <property type="evidence" value="ECO:0007669"/>
    <property type="project" value="InterPro"/>
</dbReference>
<dbReference type="PANTHER" id="PTHR15139:SF0">
    <property type="entry name" value="TUBULIN-SPECIFIC CHAPERONE C"/>
    <property type="match status" value="1"/>
</dbReference>